<dbReference type="InterPro" id="IPR036875">
    <property type="entry name" value="Znf_CCHC_sf"/>
</dbReference>
<feature type="non-terminal residue" evidence="3">
    <location>
        <position position="347"/>
    </location>
</feature>
<dbReference type="PANTHER" id="PTHR37984:SF9">
    <property type="entry name" value="INTEGRASE CATALYTIC DOMAIN-CONTAINING PROTEIN"/>
    <property type="match status" value="1"/>
</dbReference>
<proteinExistence type="predicted"/>
<dbReference type="GO" id="GO:0008270">
    <property type="term" value="F:zinc ion binding"/>
    <property type="evidence" value="ECO:0007669"/>
    <property type="project" value="InterPro"/>
</dbReference>
<dbReference type="AlphaFoldDB" id="A0A8K0D6D7"/>
<dbReference type="EMBL" id="VTPC01002318">
    <property type="protein sequence ID" value="KAF2900248.1"/>
    <property type="molecule type" value="Genomic_DNA"/>
</dbReference>
<keyword evidence="4" id="KW-1185">Reference proteome</keyword>
<dbReference type="SMART" id="SM00343">
    <property type="entry name" value="ZnF_C2HC"/>
    <property type="match status" value="2"/>
</dbReference>
<comment type="caution">
    <text evidence="3">The sequence shown here is derived from an EMBL/GenBank/DDBJ whole genome shotgun (WGS) entry which is preliminary data.</text>
</comment>
<dbReference type="PANTHER" id="PTHR37984">
    <property type="entry name" value="PROTEIN CBG26694"/>
    <property type="match status" value="1"/>
</dbReference>
<accession>A0A8K0D6D7</accession>
<dbReference type="SUPFAM" id="SSF57756">
    <property type="entry name" value="Retrovirus zinc finger-like domains"/>
    <property type="match status" value="1"/>
</dbReference>
<evidence type="ECO:0000256" key="1">
    <source>
        <dbReference type="SAM" id="MobiDB-lite"/>
    </source>
</evidence>
<evidence type="ECO:0000313" key="3">
    <source>
        <dbReference type="EMBL" id="KAF2900248.1"/>
    </source>
</evidence>
<feature type="domain" description="CCHC-type" evidence="2">
    <location>
        <begin position="116"/>
        <end position="132"/>
    </location>
</feature>
<feature type="compositionally biased region" description="Polar residues" evidence="1">
    <location>
        <begin position="54"/>
        <end position="74"/>
    </location>
</feature>
<dbReference type="SUPFAM" id="SSF50630">
    <property type="entry name" value="Acid proteases"/>
    <property type="match status" value="1"/>
</dbReference>
<name>A0A8K0D6D7_IGNLU</name>
<dbReference type="GO" id="GO:0003676">
    <property type="term" value="F:nucleic acid binding"/>
    <property type="evidence" value="ECO:0007669"/>
    <property type="project" value="InterPro"/>
</dbReference>
<reference evidence="3" key="1">
    <citation type="submission" date="2019-08" db="EMBL/GenBank/DDBJ databases">
        <title>The genome of the North American firefly Photinus pyralis.</title>
        <authorList>
            <consortium name="Photinus pyralis genome working group"/>
            <person name="Fallon T.R."/>
            <person name="Sander Lower S.E."/>
            <person name="Weng J.-K."/>
        </authorList>
    </citation>
    <scope>NUCLEOTIDE SEQUENCE</scope>
    <source>
        <strain evidence="3">TRF0915ILg1</strain>
        <tissue evidence="3">Whole body</tissue>
    </source>
</reference>
<feature type="region of interest" description="Disordered" evidence="1">
    <location>
        <begin position="49"/>
        <end position="79"/>
    </location>
</feature>
<dbReference type="Gene3D" id="4.10.60.10">
    <property type="entry name" value="Zinc finger, CCHC-type"/>
    <property type="match status" value="1"/>
</dbReference>
<feature type="non-terminal residue" evidence="3">
    <location>
        <position position="1"/>
    </location>
</feature>
<evidence type="ECO:0000259" key="2">
    <source>
        <dbReference type="SMART" id="SM00343"/>
    </source>
</evidence>
<organism evidence="3 4">
    <name type="scientific">Ignelater luminosus</name>
    <name type="common">Cucubano</name>
    <name type="synonym">Pyrophorus luminosus</name>
    <dbReference type="NCBI Taxonomy" id="2038154"/>
    <lineage>
        <taxon>Eukaryota</taxon>
        <taxon>Metazoa</taxon>
        <taxon>Ecdysozoa</taxon>
        <taxon>Arthropoda</taxon>
        <taxon>Hexapoda</taxon>
        <taxon>Insecta</taxon>
        <taxon>Pterygota</taxon>
        <taxon>Neoptera</taxon>
        <taxon>Endopterygota</taxon>
        <taxon>Coleoptera</taxon>
        <taxon>Polyphaga</taxon>
        <taxon>Elateriformia</taxon>
        <taxon>Elateroidea</taxon>
        <taxon>Elateridae</taxon>
        <taxon>Agrypninae</taxon>
        <taxon>Pyrophorini</taxon>
        <taxon>Ignelater</taxon>
    </lineage>
</organism>
<protein>
    <recommendedName>
        <fullName evidence="2">CCHC-type domain-containing protein</fullName>
    </recommendedName>
</protein>
<dbReference type="Gene3D" id="2.40.70.10">
    <property type="entry name" value="Acid Proteases"/>
    <property type="match status" value="1"/>
</dbReference>
<dbReference type="Proteomes" id="UP000801492">
    <property type="component" value="Unassembled WGS sequence"/>
</dbReference>
<gene>
    <name evidence="3" type="ORF">ILUMI_05939</name>
</gene>
<evidence type="ECO:0000313" key="4">
    <source>
        <dbReference type="Proteomes" id="UP000801492"/>
    </source>
</evidence>
<dbReference type="InterPro" id="IPR001878">
    <property type="entry name" value="Znf_CCHC"/>
</dbReference>
<dbReference type="InterPro" id="IPR021109">
    <property type="entry name" value="Peptidase_aspartic_dom_sf"/>
</dbReference>
<dbReference type="OrthoDB" id="6759297at2759"/>
<sequence length="347" mass="38848">QFIRGLSEPIIREKLLQEKDLTFGNATKIALALEASKLGNRVLSSSTEREVNKVTVSKPSRRQNSTSKNSTYTNRKPHKTKSKLNYADLGLDGICLRCGLNNHLVKDCQKDRSTFRCSSCHKTGHVAKVCIITLTKNKKNKSVNLIIEDNDSSCGESQFSNYHIVTINNTLLQGDNKLTVPIKIGSGTILFEIDTGSPISIISEQVFREACPNVNLNSSAMPYRTLTGEVFKPIGIAKVQISYENKTSEEDIYVISASSSPLHGRSWLQHLNIDVNRLLCNPIQNVNTVSYSTASKLKDQILKRYSQTFSEKIGKIPNYTCSLKLKNDNIKPIFIKHRQVPYALQEK</sequence>
<feature type="domain" description="CCHC-type" evidence="2">
    <location>
        <begin position="94"/>
        <end position="110"/>
    </location>
</feature>
<dbReference type="InterPro" id="IPR050951">
    <property type="entry name" value="Retrovirus_Pol_polyprotein"/>
</dbReference>